<protein>
    <submittedName>
        <fullName evidence="1">Uncharacterized protein</fullName>
    </submittedName>
</protein>
<evidence type="ECO:0000313" key="1">
    <source>
        <dbReference type="EMBL" id="KAJ3550273.1"/>
    </source>
</evidence>
<accession>A0ACC1T118</accession>
<gene>
    <name evidence="1" type="ORF">NM208_g66</name>
</gene>
<evidence type="ECO:0000313" key="2">
    <source>
        <dbReference type="Proteomes" id="UP001148629"/>
    </source>
</evidence>
<dbReference type="Proteomes" id="UP001148629">
    <property type="component" value="Unassembled WGS sequence"/>
</dbReference>
<comment type="caution">
    <text evidence="1">The sequence shown here is derived from an EMBL/GenBank/DDBJ whole genome shotgun (WGS) entry which is preliminary data.</text>
</comment>
<proteinExistence type="predicted"/>
<keyword evidence="2" id="KW-1185">Reference proteome</keyword>
<sequence>MATRHQVGQFTAPSTGMMPFIVLCSVDKADPATRKLIRSHVMRGKKKKKRRPKEVSESSKGDQLVGYTEIEHPGLDEVIQMYTPQVPTRIGGDLSFIDFAEDIEFSMLLNITKVSTVATRIIFPLLAAIGFQAENKEWLHLVRQDAAALHITAFAVEIFIDRFLRRREESTNATAIIHLHKGLNLLRERLVADDDESKVSDSTIGVVLKLASAAHFNGDYEASKQHMDGLRKMVNLRGGLDIFKGTRFLLEMLRYDLDIALLNGSDPVFYCQPSEQLPEYPEKLMPTSDDSLGPQNSSEFLQSMDSGLATAWLAMRRFCLLVNLGAQTQRLMRPDLFQESMAAVTYRLLRMKFANGSTDEAILHGLLAFCHHVFLQWQDIKLPYRHFPTAFKECIQGLETVDAVSPQLILWLLMTGAISVFGDEEWLKNALRKYAEKCGVRRWKEIHRILESFMWISLLDEQLGRSVYDSLYLNTNNARKHGAIA</sequence>
<reference evidence="1" key="1">
    <citation type="submission" date="2022-08" db="EMBL/GenBank/DDBJ databases">
        <title>Genome Sequence of Fusarium decemcellulare.</title>
        <authorList>
            <person name="Buettner E."/>
        </authorList>
    </citation>
    <scope>NUCLEOTIDE SEQUENCE</scope>
    <source>
        <strain evidence="1">Babe19</strain>
    </source>
</reference>
<name>A0ACC1T118_9HYPO</name>
<dbReference type="EMBL" id="JANRMS010000004">
    <property type="protein sequence ID" value="KAJ3550273.1"/>
    <property type="molecule type" value="Genomic_DNA"/>
</dbReference>
<organism evidence="1 2">
    <name type="scientific">Fusarium decemcellulare</name>
    <dbReference type="NCBI Taxonomy" id="57161"/>
    <lineage>
        <taxon>Eukaryota</taxon>
        <taxon>Fungi</taxon>
        <taxon>Dikarya</taxon>
        <taxon>Ascomycota</taxon>
        <taxon>Pezizomycotina</taxon>
        <taxon>Sordariomycetes</taxon>
        <taxon>Hypocreomycetidae</taxon>
        <taxon>Hypocreales</taxon>
        <taxon>Nectriaceae</taxon>
        <taxon>Fusarium</taxon>
        <taxon>Fusarium decemcellulare species complex</taxon>
    </lineage>
</organism>